<evidence type="ECO:0000256" key="5">
    <source>
        <dbReference type="RuleBase" id="RU363032"/>
    </source>
</evidence>
<comment type="similarity">
    <text evidence="5">Belongs to the binding-protein-dependent transport system permease family.</text>
</comment>
<dbReference type="PROSITE" id="PS50928">
    <property type="entry name" value="ABC_TM1"/>
    <property type="match status" value="1"/>
</dbReference>
<proteinExistence type="inferred from homology"/>
<dbReference type="Pfam" id="PF00528">
    <property type="entry name" value="BPD_transp_1"/>
    <property type="match status" value="1"/>
</dbReference>
<organism evidence="7 8">
    <name type="scientific">Grimontia marina</name>
    <dbReference type="NCBI Taxonomy" id="646534"/>
    <lineage>
        <taxon>Bacteria</taxon>
        <taxon>Pseudomonadati</taxon>
        <taxon>Pseudomonadota</taxon>
        <taxon>Gammaproteobacteria</taxon>
        <taxon>Vibrionales</taxon>
        <taxon>Vibrionaceae</taxon>
        <taxon>Grimontia</taxon>
    </lineage>
</organism>
<dbReference type="AlphaFoldDB" id="A0A128EU13"/>
<dbReference type="NCBIfam" id="NF038017">
    <property type="entry name" value="ABC_perm1"/>
    <property type="match status" value="1"/>
</dbReference>
<sequence length="233" mass="25408">MDMLETTRQAATLLFSGDTTLWGIVGVSFSVSLFAIGLVILPALLISFALAYWDIPGKWIVLSLVNTLQSVPTVVIGLLLYMLLSRAGPMGDWKMLFTQKAMILGQILIAMPILIAMMHAAFQNSDRRAWETAYTLGASIPRAMLTLMWEIRFPLLAAIITAFSRIITEVGCSMMVGGNILNYTRNIPTAIALETSKGAFAQGVALGMVLLILALTMNFFISYARGNGHLRTS</sequence>
<keyword evidence="8" id="KW-1185">Reference proteome</keyword>
<comment type="subcellular location">
    <subcellularLocation>
        <location evidence="1 5">Cell membrane</location>
        <topology evidence="1 5">Multi-pass membrane protein</topology>
    </subcellularLocation>
</comment>
<dbReference type="InterPro" id="IPR035906">
    <property type="entry name" value="MetI-like_sf"/>
</dbReference>
<keyword evidence="3 5" id="KW-1133">Transmembrane helix</keyword>
<feature type="transmembrane region" description="Helical" evidence="5">
    <location>
        <begin position="199"/>
        <end position="221"/>
    </location>
</feature>
<evidence type="ECO:0000256" key="1">
    <source>
        <dbReference type="ARBA" id="ARBA00004651"/>
    </source>
</evidence>
<dbReference type="InterPro" id="IPR049783">
    <property type="entry name" value="ABC_perm_TupB-like"/>
</dbReference>
<dbReference type="Proteomes" id="UP000073601">
    <property type="component" value="Unassembled WGS sequence"/>
</dbReference>
<protein>
    <submittedName>
        <fullName evidence="7">Sulfate transport system permease protein CysW</fullName>
    </submittedName>
</protein>
<gene>
    <name evidence="7" type="primary">cysW_1</name>
    <name evidence="7" type="ORF">GMA8713_00257</name>
</gene>
<evidence type="ECO:0000256" key="2">
    <source>
        <dbReference type="ARBA" id="ARBA00022692"/>
    </source>
</evidence>
<name>A0A128EU13_9GAMM</name>
<feature type="transmembrane region" description="Helical" evidence="5">
    <location>
        <begin position="20"/>
        <end position="53"/>
    </location>
</feature>
<feature type="transmembrane region" description="Helical" evidence="5">
    <location>
        <begin position="103"/>
        <end position="122"/>
    </location>
</feature>
<dbReference type="GO" id="GO:0055085">
    <property type="term" value="P:transmembrane transport"/>
    <property type="evidence" value="ECO:0007669"/>
    <property type="project" value="InterPro"/>
</dbReference>
<dbReference type="RefSeq" id="WP_062704962.1">
    <property type="nucleotide sequence ID" value="NZ_CAWRCI010000001.1"/>
</dbReference>
<dbReference type="CDD" id="cd06261">
    <property type="entry name" value="TM_PBP2"/>
    <property type="match status" value="1"/>
</dbReference>
<keyword evidence="2 5" id="KW-0812">Transmembrane</keyword>
<evidence type="ECO:0000313" key="7">
    <source>
        <dbReference type="EMBL" id="CZF77634.1"/>
    </source>
</evidence>
<keyword evidence="5" id="KW-0813">Transport</keyword>
<feature type="domain" description="ABC transmembrane type-1" evidence="6">
    <location>
        <begin position="25"/>
        <end position="221"/>
    </location>
</feature>
<evidence type="ECO:0000313" key="8">
    <source>
        <dbReference type="Proteomes" id="UP000073601"/>
    </source>
</evidence>
<dbReference type="SUPFAM" id="SSF161098">
    <property type="entry name" value="MetI-like"/>
    <property type="match status" value="1"/>
</dbReference>
<dbReference type="FunFam" id="1.10.3720.10:FF:000140">
    <property type="entry name" value="ABC transporter, permease protein"/>
    <property type="match status" value="1"/>
</dbReference>
<accession>A0A128EU13</accession>
<evidence type="ECO:0000259" key="6">
    <source>
        <dbReference type="PROSITE" id="PS50928"/>
    </source>
</evidence>
<feature type="transmembrane region" description="Helical" evidence="5">
    <location>
        <begin position="143"/>
        <end position="167"/>
    </location>
</feature>
<keyword evidence="4 5" id="KW-0472">Membrane</keyword>
<dbReference type="OrthoDB" id="9781724at2"/>
<reference evidence="8" key="1">
    <citation type="submission" date="2016-02" db="EMBL/GenBank/DDBJ databases">
        <authorList>
            <person name="Rodrigo-Torres Lidia"/>
            <person name="Arahal R.David."/>
        </authorList>
    </citation>
    <scope>NUCLEOTIDE SEQUENCE [LARGE SCALE GENOMIC DNA]</scope>
    <source>
        <strain evidence="8">CECT 8713</strain>
    </source>
</reference>
<dbReference type="InterPro" id="IPR000515">
    <property type="entry name" value="MetI-like"/>
</dbReference>
<dbReference type="PANTHER" id="PTHR43632">
    <property type="entry name" value="PERMEASE COMPONENT OF TUNGSTATE ABC TRANSPORTER"/>
    <property type="match status" value="1"/>
</dbReference>
<dbReference type="EMBL" id="FIZY01000001">
    <property type="protein sequence ID" value="CZF77634.1"/>
    <property type="molecule type" value="Genomic_DNA"/>
</dbReference>
<dbReference type="GO" id="GO:0005886">
    <property type="term" value="C:plasma membrane"/>
    <property type="evidence" value="ECO:0007669"/>
    <property type="project" value="UniProtKB-SubCell"/>
</dbReference>
<dbReference type="PANTHER" id="PTHR43632:SF1">
    <property type="entry name" value="PERMEASE COMPONENT OF TUNGSTATE ABC TRANSPORTER"/>
    <property type="match status" value="1"/>
</dbReference>
<feature type="transmembrane region" description="Helical" evidence="5">
    <location>
        <begin position="60"/>
        <end position="83"/>
    </location>
</feature>
<dbReference type="Gene3D" id="1.10.3720.10">
    <property type="entry name" value="MetI-like"/>
    <property type="match status" value="1"/>
</dbReference>
<evidence type="ECO:0000256" key="4">
    <source>
        <dbReference type="ARBA" id="ARBA00023136"/>
    </source>
</evidence>
<evidence type="ECO:0000256" key="3">
    <source>
        <dbReference type="ARBA" id="ARBA00022989"/>
    </source>
</evidence>